<dbReference type="FunFam" id="3.30.200.20:FF:000128">
    <property type="entry name" value="Serine/threonine-protein kinase ksg1"/>
    <property type="match status" value="1"/>
</dbReference>
<accession>A0A0L0P0H4</accession>
<dbReference type="VEuPathDB" id="FungiDB:CJI97_000526"/>
<dbReference type="GO" id="GO:0000196">
    <property type="term" value="P:cell integrity MAPK cascade"/>
    <property type="evidence" value="ECO:0007669"/>
    <property type="project" value="UniProtKB-ARBA"/>
</dbReference>
<evidence type="ECO:0000256" key="2">
    <source>
        <dbReference type="ARBA" id="ARBA00012513"/>
    </source>
</evidence>
<feature type="binding site" evidence="10">
    <location>
        <position position="71"/>
    </location>
    <ligand>
        <name>ATP</name>
        <dbReference type="ChEBI" id="CHEBI:30616"/>
    </ligand>
</feature>
<comment type="caution">
    <text evidence="13">The sequence shown here is derived from an EMBL/GenBank/DDBJ whole genome shotgun (WGS) entry which is preliminary data.</text>
</comment>
<dbReference type="PANTHER" id="PTHR24356">
    <property type="entry name" value="SERINE/THREONINE-PROTEIN KINASE"/>
    <property type="match status" value="1"/>
</dbReference>
<dbReference type="VEuPathDB" id="FungiDB:CJJ07_004029"/>
<dbReference type="FunFam" id="1.10.510.10:FF:000534">
    <property type="entry name" value="Serine/threonine-protein kinase PKH2"/>
    <property type="match status" value="1"/>
</dbReference>
<proteinExistence type="inferred from homology"/>
<dbReference type="PROSITE" id="PS00108">
    <property type="entry name" value="PROTEIN_KINASE_ST"/>
    <property type="match status" value="1"/>
</dbReference>
<evidence type="ECO:0000256" key="3">
    <source>
        <dbReference type="ARBA" id="ARBA00022527"/>
    </source>
</evidence>
<dbReference type="InterPro" id="IPR011009">
    <property type="entry name" value="Kinase-like_dom_sf"/>
</dbReference>
<feature type="region of interest" description="Disordered" evidence="11">
    <location>
        <begin position="801"/>
        <end position="868"/>
    </location>
</feature>
<dbReference type="InterPro" id="IPR050236">
    <property type="entry name" value="Ser_Thr_kinase_AGC"/>
</dbReference>
<dbReference type="Gene3D" id="1.10.510.10">
    <property type="entry name" value="Transferase(Phosphotransferase) domain 1"/>
    <property type="match status" value="1"/>
</dbReference>
<keyword evidence="3" id="KW-0723">Serine/threonine-protein kinase</keyword>
<feature type="region of interest" description="Disordered" evidence="11">
    <location>
        <begin position="433"/>
        <end position="454"/>
    </location>
</feature>
<keyword evidence="4" id="KW-0808">Transferase</keyword>
<feature type="domain" description="Protein kinase" evidence="12">
    <location>
        <begin position="42"/>
        <end position="314"/>
    </location>
</feature>
<evidence type="ECO:0000256" key="7">
    <source>
        <dbReference type="ARBA" id="ARBA00022840"/>
    </source>
</evidence>
<reference evidence="14" key="1">
    <citation type="journal article" date="2015" name="BMC Genomics">
        <title>Draft genome of a commonly misdiagnosed multidrug resistant pathogen Candida auris.</title>
        <authorList>
            <person name="Chatterjee S."/>
            <person name="Alampalli S.V."/>
            <person name="Nageshan R.K."/>
            <person name="Chettiar S.T."/>
            <person name="Joshi S."/>
            <person name="Tatu U.S."/>
        </authorList>
    </citation>
    <scope>NUCLEOTIDE SEQUENCE [LARGE SCALE GENOMIC DNA]</scope>
    <source>
        <strain evidence="14">6684</strain>
    </source>
</reference>
<dbReference type="PROSITE" id="PS00107">
    <property type="entry name" value="PROTEIN_KINASE_ATP"/>
    <property type="match status" value="1"/>
</dbReference>
<dbReference type="InterPro" id="IPR057614">
    <property type="entry name" value="PH_PKH3_C"/>
</dbReference>
<evidence type="ECO:0000256" key="4">
    <source>
        <dbReference type="ARBA" id="ARBA00022679"/>
    </source>
</evidence>
<organism evidence="13 14">
    <name type="scientific">Candidozyma auris</name>
    <name type="common">Yeast</name>
    <name type="synonym">Candida auris</name>
    <dbReference type="NCBI Taxonomy" id="498019"/>
    <lineage>
        <taxon>Eukaryota</taxon>
        <taxon>Fungi</taxon>
        <taxon>Dikarya</taxon>
        <taxon>Ascomycota</taxon>
        <taxon>Saccharomycotina</taxon>
        <taxon>Pichiomycetes</taxon>
        <taxon>Metschnikowiaceae</taxon>
        <taxon>Candidozyma</taxon>
    </lineage>
</organism>
<dbReference type="SMART" id="SM00220">
    <property type="entry name" value="S_TKc"/>
    <property type="match status" value="1"/>
</dbReference>
<dbReference type="CDD" id="cd05581">
    <property type="entry name" value="STKc_PDK1"/>
    <property type="match status" value="1"/>
</dbReference>
<keyword evidence="6" id="KW-0418">Kinase</keyword>
<dbReference type="AlphaFoldDB" id="A0A0L0P0H4"/>
<feature type="compositionally biased region" description="Basic and acidic residues" evidence="11">
    <location>
        <begin position="801"/>
        <end position="812"/>
    </location>
</feature>
<dbReference type="PROSITE" id="PS50011">
    <property type="entry name" value="PROTEIN_KINASE_DOM"/>
    <property type="match status" value="1"/>
</dbReference>
<evidence type="ECO:0000256" key="9">
    <source>
        <dbReference type="ARBA" id="ARBA00048679"/>
    </source>
</evidence>
<dbReference type="InterPro" id="IPR008271">
    <property type="entry name" value="Ser/Thr_kinase_AS"/>
</dbReference>
<feature type="region of interest" description="Disordered" evidence="11">
    <location>
        <begin position="467"/>
        <end position="505"/>
    </location>
</feature>
<dbReference type="Pfam" id="PF25347">
    <property type="entry name" value="PH_PKH3_C"/>
    <property type="match status" value="1"/>
</dbReference>
<evidence type="ECO:0000256" key="10">
    <source>
        <dbReference type="PROSITE-ProRule" id="PRU10141"/>
    </source>
</evidence>
<evidence type="ECO:0000313" key="13">
    <source>
        <dbReference type="EMBL" id="KND99881.1"/>
    </source>
</evidence>
<dbReference type="GO" id="GO:0004674">
    <property type="term" value="F:protein serine/threonine kinase activity"/>
    <property type="evidence" value="ECO:0007669"/>
    <property type="project" value="UniProtKB-KW"/>
</dbReference>
<dbReference type="SUPFAM" id="SSF56112">
    <property type="entry name" value="Protein kinase-like (PK-like)"/>
    <property type="match status" value="1"/>
</dbReference>
<dbReference type="GO" id="GO:0030447">
    <property type="term" value="P:filamentous growth"/>
    <property type="evidence" value="ECO:0007669"/>
    <property type="project" value="UniProtKB-ARBA"/>
</dbReference>
<evidence type="ECO:0000256" key="6">
    <source>
        <dbReference type="ARBA" id="ARBA00022777"/>
    </source>
</evidence>
<dbReference type="EMBL" id="LGST01000021">
    <property type="protein sequence ID" value="KND99881.1"/>
    <property type="molecule type" value="Genomic_DNA"/>
</dbReference>
<evidence type="ECO:0000259" key="12">
    <source>
        <dbReference type="PROSITE" id="PS50011"/>
    </source>
</evidence>
<feature type="compositionally biased region" description="Low complexity" evidence="11">
    <location>
        <begin position="833"/>
        <end position="868"/>
    </location>
</feature>
<dbReference type="VEuPathDB" id="FungiDB:B9J08_000524"/>
<gene>
    <name evidence="13" type="ORF">QG37_03307</name>
</gene>
<feature type="compositionally biased region" description="Polar residues" evidence="11">
    <location>
        <begin position="16"/>
        <end position="25"/>
    </location>
</feature>
<evidence type="ECO:0000313" key="14">
    <source>
        <dbReference type="Proteomes" id="UP000037122"/>
    </source>
</evidence>
<keyword evidence="7 10" id="KW-0067">ATP-binding</keyword>
<comment type="similarity">
    <text evidence="1">Belongs to the protein kinase superfamily. AGC Ser/Thr protein kinase family. PDPK1 subfamily.</text>
</comment>
<dbReference type="InterPro" id="IPR000719">
    <property type="entry name" value="Prot_kinase_dom"/>
</dbReference>
<dbReference type="Proteomes" id="UP000037122">
    <property type="component" value="Unassembled WGS sequence"/>
</dbReference>
<evidence type="ECO:0000256" key="5">
    <source>
        <dbReference type="ARBA" id="ARBA00022741"/>
    </source>
</evidence>
<sequence length="868" mass="95890">MSTETHPSIAVHQGTAPGSSRSDSVNGVSNALALRRRTVRDYQFGTRIGEGSYSTVYSALDLYNNKTYAIKVLLKRHIVKEDKIKYVNIEKSTLHRLGQQHPGIVQLYYTFQDDASLFFVLDFAEYGELLSIISKFGSLSEPVLKFYMIQIIDAVRFIHSKGVIHRDLKPENILVGYDFNLKITDFGAAKLLGEVDDPQGEAINYDSVPDKPQKDRRGSFVGTAEYVPPELLQYNECGFESDVWALGCILYQFFNGIPPFKGPTEYLTFEKIIGVDYTYRNPVPQGVKEIVDQTLIAEAHKRLTIPQIQAQSWFDDVPWNDRNFIWKRKVPRFEPYQPGVLSNTQLSYTSQQAYNPSGIKPGSARNLNKSSSNYQLHSQILQSLDYSLVPTLGGKKSYQPPTKIKKGFSSGNIPTLAGPATQRVETTTQILPTDLSTHPPISVQQPRKLPPLKQRTSPDLRMTHQMGKASAGLASSPMIQNSSPGHIRSNRLANSNMPPSTLPPLESKMADVQISSENSSPRSPQYKDLRSGTAFAKGVLKADTSNPSTPRSAFASPKFPQSNGTSSAAIASAKSAASSSAYRAASGSSTPKFERAPTPAKSRPSSSLKDLAPNTVTFKEISQFLEPDEKIIKLDTILKLQLSNRLINRTPGSIDDEVIEKLVDRYQDVLTKNMVPVVACVSNKARIFLIYENLEVMLVDLTANQGGDYLMYDYEFESVFVEDDEEDAQSQGEDVFGYLILELIKEGGDLVFLKRVKNEDKPKYEKSARVVDKKGDVVRIGESLGWIDCLIWAKDMVSEKPKQRHAAKDTKKSSKLMAKPSGKSNPKAPPKPSKANGSRTSSSSSTNKPTSKKPGNILAYAAAAAAGK</sequence>
<name>A0A0L0P0H4_CANAR</name>
<comment type="catalytic activity">
    <reaction evidence="9">
        <text>L-seryl-[protein] + ATP = O-phospho-L-seryl-[protein] + ADP + H(+)</text>
        <dbReference type="Rhea" id="RHEA:17989"/>
        <dbReference type="Rhea" id="RHEA-COMP:9863"/>
        <dbReference type="Rhea" id="RHEA-COMP:11604"/>
        <dbReference type="ChEBI" id="CHEBI:15378"/>
        <dbReference type="ChEBI" id="CHEBI:29999"/>
        <dbReference type="ChEBI" id="CHEBI:30616"/>
        <dbReference type="ChEBI" id="CHEBI:83421"/>
        <dbReference type="ChEBI" id="CHEBI:456216"/>
        <dbReference type="EC" id="2.7.11.1"/>
    </reaction>
</comment>
<comment type="catalytic activity">
    <reaction evidence="8">
        <text>L-threonyl-[protein] + ATP = O-phospho-L-threonyl-[protein] + ADP + H(+)</text>
        <dbReference type="Rhea" id="RHEA:46608"/>
        <dbReference type="Rhea" id="RHEA-COMP:11060"/>
        <dbReference type="Rhea" id="RHEA-COMP:11605"/>
        <dbReference type="ChEBI" id="CHEBI:15378"/>
        <dbReference type="ChEBI" id="CHEBI:30013"/>
        <dbReference type="ChEBI" id="CHEBI:30616"/>
        <dbReference type="ChEBI" id="CHEBI:61977"/>
        <dbReference type="ChEBI" id="CHEBI:456216"/>
        <dbReference type="EC" id="2.7.11.1"/>
    </reaction>
</comment>
<dbReference type="InterPro" id="IPR039046">
    <property type="entry name" value="PDPK1"/>
</dbReference>
<dbReference type="GO" id="GO:0005524">
    <property type="term" value="F:ATP binding"/>
    <property type="evidence" value="ECO:0007669"/>
    <property type="project" value="UniProtKB-UniRule"/>
</dbReference>
<dbReference type="VEuPathDB" id="FungiDB:CJI96_0003570"/>
<evidence type="ECO:0000256" key="1">
    <source>
        <dbReference type="ARBA" id="ARBA00010006"/>
    </source>
</evidence>
<keyword evidence="5 10" id="KW-0547">Nucleotide-binding</keyword>
<dbReference type="EC" id="2.7.11.1" evidence="2"/>
<feature type="region of interest" description="Disordered" evidence="11">
    <location>
        <begin position="541"/>
        <end position="566"/>
    </location>
</feature>
<evidence type="ECO:0000256" key="11">
    <source>
        <dbReference type="SAM" id="MobiDB-lite"/>
    </source>
</evidence>
<dbReference type="InterPro" id="IPR017441">
    <property type="entry name" value="Protein_kinase_ATP_BS"/>
</dbReference>
<dbReference type="Gene3D" id="3.30.200.20">
    <property type="entry name" value="Phosphorylase Kinase, domain 1"/>
    <property type="match status" value="1"/>
</dbReference>
<feature type="region of interest" description="Disordered" evidence="11">
    <location>
        <begin position="582"/>
        <end position="609"/>
    </location>
</feature>
<dbReference type="VEuPathDB" id="FungiDB:QG37_03307"/>
<dbReference type="PANTHER" id="PTHR24356:SF163">
    <property type="entry name" value="3-PHOSPHOINOSITIDE-DEPENDENT PROTEIN KINASE 1-RELATED"/>
    <property type="match status" value="1"/>
</dbReference>
<dbReference type="VEuPathDB" id="FungiDB:CJJ09_002490"/>
<protein>
    <recommendedName>
        <fullName evidence="2">non-specific serine/threonine protein kinase</fullName>
        <ecNumber evidence="2">2.7.11.1</ecNumber>
    </recommendedName>
</protein>
<feature type="region of interest" description="Disordered" evidence="11">
    <location>
        <begin position="1"/>
        <end position="25"/>
    </location>
</feature>
<evidence type="ECO:0000256" key="8">
    <source>
        <dbReference type="ARBA" id="ARBA00047899"/>
    </source>
</evidence>
<dbReference type="Pfam" id="PF00069">
    <property type="entry name" value="Pkinase"/>
    <property type="match status" value="1"/>
</dbReference>